<comment type="caution">
    <text evidence="1">The sequence shown here is derived from an EMBL/GenBank/DDBJ whole genome shotgun (WGS) entry which is preliminary data.</text>
</comment>
<accession>A0ACB8RAI5</accession>
<sequence length="127" mass="14324">MVYGAGTKFAKSRPCTNVPIHCQIFPRNPSGHPHTIIKYNATYHLAAEHLSEDNEYPGIPPELLVELFVTSEEERTMGVADIATTDWRELHAIPDSDAVEEVRETLKRSRAESSGQMEKRPAKSKRH</sequence>
<proteinExistence type="predicted"/>
<organism evidence="1 2">
    <name type="scientific">Auriscalpium vulgare</name>
    <dbReference type="NCBI Taxonomy" id="40419"/>
    <lineage>
        <taxon>Eukaryota</taxon>
        <taxon>Fungi</taxon>
        <taxon>Dikarya</taxon>
        <taxon>Basidiomycota</taxon>
        <taxon>Agaricomycotina</taxon>
        <taxon>Agaricomycetes</taxon>
        <taxon>Russulales</taxon>
        <taxon>Auriscalpiaceae</taxon>
        <taxon>Auriscalpium</taxon>
    </lineage>
</organism>
<evidence type="ECO:0000313" key="1">
    <source>
        <dbReference type="EMBL" id="KAI0041023.1"/>
    </source>
</evidence>
<name>A0ACB8RAI5_9AGAM</name>
<keyword evidence="2" id="KW-1185">Reference proteome</keyword>
<protein>
    <submittedName>
        <fullName evidence="1">Uncharacterized protein</fullName>
    </submittedName>
</protein>
<reference evidence="1" key="1">
    <citation type="submission" date="2021-02" db="EMBL/GenBank/DDBJ databases">
        <authorList>
            <consortium name="DOE Joint Genome Institute"/>
            <person name="Ahrendt S."/>
            <person name="Looney B.P."/>
            <person name="Miyauchi S."/>
            <person name="Morin E."/>
            <person name="Drula E."/>
            <person name="Courty P.E."/>
            <person name="Chicoki N."/>
            <person name="Fauchery L."/>
            <person name="Kohler A."/>
            <person name="Kuo A."/>
            <person name="Labutti K."/>
            <person name="Pangilinan J."/>
            <person name="Lipzen A."/>
            <person name="Riley R."/>
            <person name="Andreopoulos W."/>
            <person name="He G."/>
            <person name="Johnson J."/>
            <person name="Barry K.W."/>
            <person name="Grigoriev I.V."/>
            <person name="Nagy L."/>
            <person name="Hibbett D."/>
            <person name="Henrissat B."/>
            <person name="Matheny P.B."/>
            <person name="Labbe J."/>
            <person name="Martin F."/>
        </authorList>
    </citation>
    <scope>NUCLEOTIDE SEQUENCE</scope>
    <source>
        <strain evidence="1">FP105234-sp</strain>
    </source>
</reference>
<dbReference type="EMBL" id="MU276150">
    <property type="protein sequence ID" value="KAI0041023.1"/>
    <property type="molecule type" value="Genomic_DNA"/>
</dbReference>
<evidence type="ECO:0000313" key="2">
    <source>
        <dbReference type="Proteomes" id="UP000814033"/>
    </source>
</evidence>
<reference evidence="1" key="2">
    <citation type="journal article" date="2022" name="New Phytol.">
        <title>Evolutionary transition to the ectomycorrhizal habit in the genomes of a hyperdiverse lineage of mushroom-forming fungi.</title>
        <authorList>
            <person name="Looney B."/>
            <person name="Miyauchi S."/>
            <person name="Morin E."/>
            <person name="Drula E."/>
            <person name="Courty P.E."/>
            <person name="Kohler A."/>
            <person name="Kuo A."/>
            <person name="LaButti K."/>
            <person name="Pangilinan J."/>
            <person name="Lipzen A."/>
            <person name="Riley R."/>
            <person name="Andreopoulos W."/>
            <person name="He G."/>
            <person name="Johnson J."/>
            <person name="Nolan M."/>
            <person name="Tritt A."/>
            <person name="Barry K.W."/>
            <person name="Grigoriev I.V."/>
            <person name="Nagy L.G."/>
            <person name="Hibbett D."/>
            <person name="Henrissat B."/>
            <person name="Matheny P.B."/>
            <person name="Labbe J."/>
            <person name="Martin F.M."/>
        </authorList>
    </citation>
    <scope>NUCLEOTIDE SEQUENCE</scope>
    <source>
        <strain evidence="1">FP105234-sp</strain>
    </source>
</reference>
<dbReference type="Proteomes" id="UP000814033">
    <property type="component" value="Unassembled WGS sequence"/>
</dbReference>
<gene>
    <name evidence="1" type="ORF">FA95DRAFT_1611332</name>
</gene>